<dbReference type="PROSITE" id="PS50967">
    <property type="entry name" value="HRDC"/>
    <property type="match status" value="1"/>
</dbReference>
<accession>A0A645GUK5</accession>
<reference evidence="3" key="1">
    <citation type="submission" date="2019-08" db="EMBL/GenBank/DDBJ databases">
        <authorList>
            <person name="Kucharzyk K."/>
            <person name="Murdoch R.W."/>
            <person name="Higgins S."/>
            <person name="Loffler F."/>
        </authorList>
    </citation>
    <scope>NUCLEOTIDE SEQUENCE</scope>
</reference>
<evidence type="ECO:0000313" key="3">
    <source>
        <dbReference type="EMBL" id="MPN30455.1"/>
    </source>
</evidence>
<dbReference type="GO" id="GO:0000166">
    <property type="term" value="F:nucleotide binding"/>
    <property type="evidence" value="ECO:0007669"/>
    <property type="project" value="InterPro"/>
</dbReference>
<dbReference type="GO" id="GO:0003676">
    <property type="term" value="F:nucleic acid binding"/>
    <property type="evidence" value="ECO:0007669"/>
    <property type="project" value="InterPro"/>
</dbReference>
<dbReference type="InterPro" id="IPR044876">
    <property type="entry name" value="HRDC_dom_sf"/>
</dbReference>
<proteinExistence type="predicted"/>
<organism evidence="3">
    <name type="scientific">bioreactor metagenome</name>
    <dbReference type="NCBI Taxonomy" id="1076179"/>
    <lineage>
        <taxon>unclassified sequences</taxon>
        <taxon>metagenomes</taxon>
        <taxon>ecological metagenomes</taxon>
    </lineage>
</organism>
<dbReference type="Pfam" id="PF00570">
    <property type="entry name" value="HRDC"/>
    <property type="match status" value="1"/>
</dbReference>
<dbReference type="Gene3D" id="1.10.150.80">
    <property type="entry name" value="HRDC domain"/>
    <property type="match status" value="1"/>
</dbReference>
<dbReference type="SMART" id="SM00341">
    <property type="entry name" value="HRDC"/>
    <property type="match status" value="1"/>
</dbReference>
<dbReference type="SUPFAM" id="SSF47819">
    <property type="entry name" value="HRDC-like"/>
    <property type="match status" value="1"/>
</dbReference>
<dbReference type="AlphaFoldDB" id="A0A645GUK5"/>
<feature type="domain" description="HRDC" evidence="2">
    <location>
        <begin position="79"/>
        <end position="153"/>
    </location>
</feature>
<gene>
    <name evidence="3" type="ORF">SDC9_177926</name>
</gene>
<sequence>MNQYIKDVCNKSKNEERNDKDLKLWAEGFLELHTPSRSDYAKKYEEIIETLSTNEDSLSDENKDTIDTIPKPAVKHKTSSDTDTLVLNLKSYRLKQSREENIKAYYIFNDKQMMDLIEKMPHSLESLLKVDGFGEVKVKKYGESILEILNEIK</sequence>
<dbReference type="InterPro" id="IPR002121">
    <property type="entry name" value="HRDC_dom"/>
</dbReference>
<dbReference type="InterPro" id="IPR010997">
    <property type="entry name" value="HRDC-like_sf"/>
</dbReference>
<evidence type="ECO:0000259" key="2">
    <source>
        <dbReference type="PROSITE" id="PS50967"/>
    </source>
</evidence>
<feature type="region of interest" description="Disordered" evidence="1">
    <location>
        <begin position="55"/>
        <end position="77"/>
    </location>
</feature>
<name>A0A645GUK5_9ZZZZ</name>
<comment type="caution">
    <text evidence="3">The sequence shown here is derived from an EMBL/GenBank/DDBJ whole genome shotgun (WGS) entry which is preliminary data.</text>
</comment>
<protein>
    <recommendedName>
        <fullName evidence="2">HRDC domain-containing protein</fullName>
    </recommendedName>
</protein>
<evidence type="ECO:0000256" key="1">
    <source>
        <dbReference type="SAM" id="MobiDB-lite"/>
    </source>
</evidence>
<dbReference type="EMBL" id="VSSQ01081571">
    <property type="protein sequence ID" value="MPN30455.1"/>
    <property type="molecule type" value="Genomic_DNA"/>
</dbReference>